<dbReference type="EMBL" id="JAIWYP010000006">
    <property type="protein sequence ID" value="KAH3811369.1"/>
    <property type="molecule type" value="Genomic_DNA"/>
</dbReference>
<name>A0A9D4JIE7_DREPO</name>
<evidence type="ECO:0000313" key="2">
    <source>
        <dbReference type="Proteomes" id="UP000828390"/>
    </source>
</evidence>
<gene>
    <name evidence="1" type="ORF">DPMN_139780</name>
</gene>
<dbReference type="AlphaFoldDB" id="A0A9D4JIE7"/>
<sequence length="75" mass="8500">MFDNKVHVTRVDIYETSGAGSEKAIKCNVGGNWKTLWSQTPVSSSSDGRIFSPKLVSMTRLIYERSFLNNLWTNE</sequence>
<accession>A0A9D4JIE7</accession>
<reference evidence="1" key="1">
    <citation type="journal article" date="2019" name="bioRxiv">
        <title>The Genome of the Zebra Mussel, Dreissena polymorpha: A Resource for Invasive Species Research.</title>
        <authorList>
            <person name="McCartney M.A."/>
            <person name="Auch B."/>
            <person name="Kono T."/>
            <person name="Mallez S."/>
            <person name="Zhang Y."/>
            <person name="Obille A."/>
            <person name="Becker A."/>
            <person name="Abrahante J.E."/>
            <person name="Garbe J."/>
            <person name="Badalamenti J.P."/>
            <person name="Herman A."/>
            <person name="Mangelson H."/>
            <person name="Liachko I."/>
            <person name="Sullivan S."/>
            <person name="Sone E.D."/>
            <person name="Koren S."/>
            <person name="Silverstein K.A.T."/>
            <person name="Beckman K.B."/>
            <person name="Gohl D.M."/>
        </authorList>
    </citation>
    <scope>NUCLEOTIDE SEQUENCE</scope>
    <source>
        <strain evidence="1">Duluth1</strain>
        <tissue evidence="1">Whole animal</tissue>
    </source>
</reference>
<keyword evidence="2" id="KW-1185">Reference proteome</keyword>
<evidence type="ECO:0000313" key="1">
    <source>
        <dbReference type="EMBL" id="KAH3811369.1"/>
    </source>
</evidence>
<comment type="caution">
    <text evidence="1">The sequence shown here is derived from an EMBL/GenBank/DDBJ whole genome shotgun (WGS) entry which is preliminary data.</text>
</comment>
<dbReference type="Proteomes" id="UP000828390">
    <property type="component" value="Unassembled WGS sequence"/>
</dbReference>
<reference evidence="1" key="2">
    <citation type="submission" date="2020-11" db="EMBL/GenBank/DDBJ databases">
        <authorList>
            <person name="McCartney M.A."/>
            <person name="Auch B."/>
            <person name="Kono T."/>
            <person name="Mallez S."/>
            <person name="Becker A."/>
            <person name="Gohl D.M."/>
            <person name="Silverstein K.A.T."/>
            <person name="Koren S."/>
            <person name="Bechman K.B."/>
            <person name="Herman A."/>
            <person name="Abrahante J.E."/>
            <person name="Garbe J."/>
        </authorList>
    </citation>
    <scope>NUCLEOTIDE SEQUENCE</scope>
    <source>
        <strain evidence="1">Duluth1</strain>
        <tissue evidence="1">Whole animal</tissue>
    </source>
</reference>
<organism evidence="1 2">
    <name type="scientific">Dreissena polymorpha</name>
    <name type="common">Zebra mussel</name>
    <name type="synonym">Mytilus polymorpha</name>
    <dbReference type="NCBI Taxonomy" id="45954"/>
    <lineage>
        <taxon>Eukaryota</taxon>
        <taxon>Metazoa</taxon>
        <taxon>Spiralia</taxon>
        <taxon>Lophotrochozoa</taxon>
        <taxon>Mollusca</taxon>
        <taxon>Bivalvia</taxon>
        <taxon>Autobranchia</taxon>
        <taxon>Heteroconchia</taxon>
        <taxon>Euheterodonta</taxon>
        <taxon>Imparidentia</taxon>
        <taxon>Neoheterodontei</taxon>
        <taxon>Myida</taxon>
        <taxon>Dreissenoidea</taxon>
        <taxon>Dreissenidae</taxon>
        <taxon>Dreissena</taxon>
    </lineage>
</organism>
<proteinExistence type="predicted"/>
<protein>
    <submittedName>
        <fullName evidence="1">Uncharacterized protein</fullName>
    </submittedName>
</protein>